<dbReference type="GO" id="GO:0003677">
    <property type="term" value="F:DNA binding"/>
    <property type="evidence" value="ECO:0007669"/>
    <property type="project" value="InterPro"/>
</dbReference>
<dbReference type="PROSITE" id="PS50943">
    <property type="entry name" value="HTH_CROC1"/>
    <property type="match status" value="1"/>
</dbReference>
<dbReference type="SMART" id="SM00530">
    <property type="entry name" value="HTH_XRE"/>
    <property type="match status" value="1"/>
</dbReference>
<proteinExistence type="predicted"/>
<dbReference type="GeneID" id="77925214"/>
<evidence type="ECO:0000313" key="3">
    <source>
        <dbReference type="Proteomes" id="UP000501785"/>
    </source>
</evidence>
<organism evidence="2 3">
    <name type="scientific">Arthrobacter phage Shoya</name>
    <dbReference type="NCBI Taxonomy" id="2704035"/>
    <lineage>
        <taxon>Viruses</taxon>
        <taxon>Duplodnaviria</taxon>
        <taxon>Heunggongvirae</taxon>
        <taxon>Uroviricota</taxon>
        <taxon>Caudoviricetes</taxon>
        <taxon>Shoyavirus</taxon>
        <taxon>Shoyavirus shoya</taxon>
    </lineage>
</organism>
<dbReference type="Proteomes" id="UP000501785">
    <property type="component" value="Segment"/>
</dbReference>
<evidence type="ECO:0000259" key="1">
    <source>
        <dbReference type="PROSITE" id="PS50943"/>
    </source>
</evidence>
<name>A0A6G6XIX2_9CAUD</name>
<dbReference type="InterPro" id="IPR010982">
    <property type="entry name" value="Lambda_DNA-bd_dom_sf"/>
</dbReference>
<dbReference type="RefSeq" id="YP_010649659.1">
    <property type="nucleotide sequence ID" value="NC_070771.1"/>
</dbReference>
<dbReference type="Gene3D" id="1.10.260.40">
    <property type="entry name" value="lambda repressor-like DNA-binding domains"/>
    <property type="match status" value="1"/>
</dbReference>
<feature type="domain" description="HTH cro/C1-type" evidence="1">
    <location>
        <begin position="16"/>
        <end position="70"/>
    </location>
</feature>
<gene>
    <name evidence="2" type="primary">39</name>
    <name evidence="2" type="ORF">SEA_SHOYA_39</name>
</gene>
<dbReference type="KEGG" id="vg:77925214"/>
<dbReference type="EMBL" id="MN908684">
    <property type="protein sequence ID" value="QIG57710.1"/>
    <property type="molecule type" value="Genomic_DNA"/>
</dbReference>
<dbReference type="CDD" id="cd00093">
    <property type="entry name" value="HTH_XRE"/>
    <property type="match status" value="1"/>
</dbReference>
<dbReference type="SUPFAM" id="SSF47413">
    <property type="entry name" value="lambda repressor-like DNA-binding domains"/>
    <property type="match status" value="1"/>
</dbReference>
<sequence length="84" mass="9112">MGTYGENIQSAMAAQIKAEMAARDWKQPNLADATGIPTSTLHRYLSGARDIPLPVFAEIAKALDLSVMELAGRAQRRLDGENVQ</sequence>
<dbReference type="InterPro" id="IPR001387">
    <property type="entry name" value="Cro/C1-type_HTH"/>
</dbReference>
<keyword evidence="3" id="KW-1185">Reference proteome</keyword>
<accession>A0A6G6XIX2</accession>
<reference evidence="2 3" key="1">
    <citation type="submission" date="2020-01" db="EMBL/GenBank/DDBJ databases">
        <authorList>
            <person name="Burbank J.R."/>
            <person name="Falkowski A.F."/>
            <person name="Granberg A.K."/>
            <person name="Hofbauer A.R."/>
            <person name="Heubel C."/>
            <person name="Larson S.M."/>
            <person name="Streitz R.J."/>
            <person name="Zoubek K.J."/>
            <person name="Bonilla J.A."/>
            <person name="Klyczek K."/>
            <person name="Garlena R.A."/>
            <person name="Russell D.A."/>
            <person name="Pope W.H."/>
            <person name="Jacobs-Sera D."/>
            <person name="Hatfull G.F."/>
        </authorList>
    </citation>
    <scope>NUCLEOTIDE SEQUENCE [LARGE SCALE GENOMIC DNA]</scope>
</reference>
<dbReference type="Pfam" id="PF13443">
    <property type="entry name" value="HTH_26"/>
    <property type="match status" value="1"/>
</dbReference>
<evidence type="ECO:0000313" key="2">
    <source>
        <dbReference type="EMBL" id="QIG57710.1"/>
    </source>
</evidence>
<protein>
    <submittedName>
        <fullName evidence="2">Immunity repressor</fullName>
    </submittedName>
</protein>